<dbReference type="SUPFAM" id="SSF46689">
    <property type="entry name" value="Homeodomain-like"/>
    <property type="match status" value="1"/>
</dbReference>
<evidence type="ECO:0000313" key="5">
    <source>
        <dbReference type="Proteomes" id="UP000077852"/>
    </source>
</evidence>
<organism evidence="4 5">
    <name type="scientific">Variovorax paradoxus</name>
    <dbReference type="NCBI Taxonomy" id="34073"/>
    <lineage>
        <taxon>Bacteria</taxon>
        <taxon>Pseudomonadati</taxon>
        <taxon>Pseudomonadota</taxon>
        <taxon>Betaproteobacteria</taxon>
        <taxon>Burkholderiales</taxon>
        <taxon>Comamonadaceae</taxon>
        <taxon>Variovorax</taxon>
    </lineage>
</organism>
<name>A0AA91DL66_VARPD</name>
<dbReference type="Gene3D" id="1.10.10.60">
    <property type="entry name" value="Homeodomain-like"/>
    <property type="match status" value="1"/>
</dbReference>
<evidence type="ECO:0000313" key="4">
    <source>
        <dbReference type="EMBL" id="OAK61405.1"/>
    </source>
</evidence>
<sequence length="223" mass="25289">MNPESKPIISAEPAAIELKSRNAERSQRAILDAALKAFAETGLGGTRLEHIADAAKVDKRLIYYYFKSKDALFLAVLEDAYRGIREAESKLELDALEPIEAIRRLTEFSWNYYVAHPEFVTLINSENLHRARHLEKSTLIRDINSPLIDTLGRILEKGRSQGLFRGGVDPLQLYISIVGLTYFYLSNQFTLSLVFGRNLGTTKALNERLSHVIEYTLGYLVRE</sequence>
<dbReference type="Gene3D" id="1.10.357.10">
    <property type="entry name" value="Tetracycline Repressor, domain 2"/>
    <property type="match status" value="1"/>
</dbReference>
<evidence type="ECO:0000256" key="1">
    <source>
        <dbReference type="ARBA" id="ARBA00023125"/>
    </source>
</evidence>
<dbReference type="AlphaFoldDB" id="A0AA91DL66"/>
<dbReference type="RefSeq" id="WP_081269224.1">
    <property type="nucleotide sequence ID" value="NZ_LVHG01000056.1"/>
</dbReference>
<feature type="DNA-binding region" description="H-T-H motif" evidence="2">
    <location>
        <begin position="47"/>
        <end position="66"/>
    </location>
</feature>
<dbReference type="Proteomes" id="UP000077852">
    <property type="component" value="Unassembled WGS sequence"/>
</dbReference>
<dbReference type="Pfam" id="PF00440">
    <property type="entry name" value="TetR_N"/>
    <property type="match status" value="1"/>
</dbReference>
<keyword evidence="1 2" id="KW-0238">DNA-binding</keyword>
<dbReference type="GO" id="GO:0003677">
    <property type="term" value="F:DNA binding"/>
    <property type="evidence" value="ECO:0007669"/>
    <property type="project" value="UniProtKB-UniRule"/>
</dbReference>
<dbReference type="PANTHER" id="PTHR30328">
    <property type="entry name" value="TRANSCRIPTIONAL REPRESSOR"/>
    <property type="match status" value="1"/>
</dbReference>
<dbReference type="InterPro" id="IPR050109">
    <property type="entry name" value="HTH-type_TetR-like_transc_reg"/>
</dbReference>
<proteinExistence type="predicted"/>
<dbReference type="EMBL" id="LVHG01000056">
    <property type="protein sequence ID" value="OAK61405.1"/>
    <property type="molecule type" value="Genomic_DNA"/>
</dbReference>
<evidence type="ECO:0000259" key="3">
    <source>
        <dbReference type="PROSITE" id="PS50977"/>
    </source>
</evidence>
<comment type="caution">
    <text evidence="4">The sequence shown here is derived from an EMBL/GenBank/DDBJ whole genome shotgun (WGS) entry which is preliminary data.</text>
</comment>
<gene>
    <name evidence="4" type="ORF">A3K87_20970</name>
</gene>
<accession>A0AA91DL66</accession>
<protein>
    <submittedName>
        <fullName evidence="4">TetR family transcriptional regulator</fullName>
    </submittedName>
</protein>
<dbReference type="InterPro" id="IPR041474">
    <property type="entry name" value="NicS_C"/>
</dbReference>
<feature type="domain" description="HTH tetR-type" evidence="3">
    <location>
        <begin position="24"/>
        <end position="84"/>
    </location>
</feature>
<dbReference type="PANTHER" id="PTHR30328:SF54">
    <property type="entry name" value="HTH-TYPE TRANSCRIPTIONAL REPRESSOR SCO4008"/>
    <property type="match status" value="1"/>
</dbReference>
<dbReference type="Pfam" id="PF17938">
    <property type="entry name" value="TetR_C_29"/>
    <property type="match status" value="1"/>
</dbReference>
<dbReference type="PROSITE" id="PS50977">
    <property type="entry name" value="HTH_TETR_2"/>
    <property type="match status" value="1"/>
</dbReference>
<reference evidence="4 5" key="1">
    <citation type="submission" date="2016-03" db="EMBL/GenBank/DDBJ databases">
        <title>Genome sequence of Variovorax paradoxus KB5.</title>
        <authorList>
            <person name="Jeong H."/>
            <person name="Hong C.E."/>
            <person name="Jo S.H."/>
            <person name="Park J.M."/>
        </authorList>
    </citation>
    <scope>NUCLEOTIDE SEQUENCE [LARGE SCALE GENOMIC DNA]</scope>
    <source>
        <strain evidence="4 5">KB5</strain>
    </source>
</reference>
<evidence type="ECO:0000256" key="2">
    <source>
        <dbReference type="PROSITE-ProRule" id="PRU00335"/>
    </source>
</evidence>
<dbReference type="SUPFAM" id="SSF48498">
    <property type="entry name" value="Tetracyclin repressor-like, C-terminal domain"/>
    <property type="match status" value="1"/>
</dbReference>
<dbReference type="InterPro" id="IPR001647">
    <property type="entry name" value="HTH_TetR"/>
</dbReference>
<dbReference type="InterPro" id="IPR036271">
    <property type="entry name" value="Tet_transcr_reg_TetR-rel_C_sf"/>
</dbReference>
<dbReference type="PRINTS" id="PR00455">
    <property type="entry name" value="HTHTETR"/>
</dbReference>
<dbReference type="InterPro" id="IPR009057">
    <property type="entry name" value="Homeodomain-like_sf"/>
</dbReference>